<accession>A0A1W1CLJ5</accession>
<dbReference type="InterPro" id="IPR031107">
    <property type="entry name" value="Small_HSP"/>
</dbReference>
<name>A0A1W1CLJ5_9ZZZZ</name>
<protein>
    <submittedName>
        <fullName evidence="2">Small heat shock protein</fullName>
    </submittedName>
</protein>
<dbReference type="PROSITE" id="PS01031">
    <property type="entry name" value="SHSP"/>
    <property type="match status" value="1"/>
</dbReference>
<dbReference type="AlphaFoldDB" id="A0A1W1CLJ5"/>
<dbReference type="Pfam" id="PF00011">
    <property type="entry name" value="HSP20"/>
    <property type="match status" value="1"/>
</dbReference>
<dbReference type="EMBL" id="FPHJ01000053">
    <property type="protein sequence ID" value="SFV66573.1"/>
    <property type="molecule type" value="Genomic_DNA"/>
</dbReference>
<dbReference type="PANTHER" id="PTHR11527">
    <property type="entry name" value="HEAT-SHOCK PROTEIN 20 FAMILY MEMBER"/>
    <property type="match status" value="1"/>
</dbReference>
<keyword evidence="2" id="KW-0346">Stress response</keyword>
<proteinExistence type="predicted"/>
<evidence type="ECO:0000313" key="2">
    <source>
        <dbReference type="EMBL" id="SFV66573.1"/>
    </source>
</evidence>
<reference evidence="2" key="1">
    <citation type="submission" date="2016-10" db="EMBL/GenBank/DDBJ databases">
        <authorList>
            <person name="de Groot N.N."/>
        </authorList>
    </citation>
    <scope>NUCLEOTIDE SEQUENCE</scope>
</reference>
<sequence>MKRLLMLVLLPLSIYASAYSNAHDFFKKNKQYMVYIDVDNLSKNKIDISTRDNVLIVRGKSEVNDKNTSQSSSFYQTFSLPNDADMKNITAKQDDNLLIVKIPKIKLNKNTRKIKIK</sequence>
<dbReference type="InterPro" id="IPR002068">
    <property type="entry name" value="A-crystallin/Hsp20_dom"/>
</dbReference>
<dbReference type="Gene3D" id="2.60.40.790">
    <property type="match status" value="1"/>
</dbReference>
<dbReference type="SUPFAM" id="SSF49764">
    <property type="entry name" value="HSP20-like chaperones"/>
    <property type="match status" value="1"/>
</dbReference>
<gene>
    <name evidence="2" type="ORF">MNB_SUP05-5-425</name>
</gene>
<organism evidence="2">
    <name type="scientific">hydrothermal vent metagenome</name>
    <dbReference type="NCBI Taxonomy" id="652676"/>
    <lineage>
        <taxon>unclassified sequences</taxon>
        <taxon>metagenomes</taxon>
        <taxon>ecological metagenomes</taxon>
    </lineage>
</organism>
<dbReference type="InterPro" id="IPR008978">
    <property type="entry name" value="HSP20-like_chaperone"/>
</dbReference>
<evidence type="ECO:0000259" key="1">
    <source>
        <dbReference type="PROSITE" id="PS01031"/>
    </source>
</evidence>
<feature type="domain" description="SHSP" evidence="1">
    <location>
        <begin position="13"/>
        <end position="117"/>
    </location>
</feature>
<dbReference type="CDD" id="cd06464">
    <property type="entry name" value="ACD_sHsps-like"/>
    <property type="match status" value="1"/>
</dbReference>